<dbReference type="Pfam" id="PF21725">
    <property type="entry name" value="T7SS_signal"/>
    <property type="match status" value="1"/>
</dbReference>
<dbReference type="InterPro" id="IPR006530">
    <property type="entry name" value="YD"/>
</dbReference>
<organism evidence="6 7">
    <name type="scientific">Streptomyces albiaxialis</name>
    <dbReference type="NCBI Taxonomy" id="329523"/>
    <lineage>
        <taxon>Bacteria</taxon>
        <taxon>Bacillati</taxon>
        <taxon>Actinomycetota</taxon>
        <taxon>Actinomycetes</taxon>
        <taxon>Kitasatosporales</taxon>
        <taxon>Streptomycetaceae</taxon>
        <taxon>Streptomyces</taxon>
    </lineage>
</organism>
<reference evidence="6 7" key="1">
    <citation type="journal article" date="2019" name="Int. J. Syst. Evol. Microbiol.">
        <title>The Global Catalogue of Microorganisms (GCM) 10K type strain sequencing project: providing services to taxonomists for standard genome sequencing and annotation.</title>
        <authorList>
            <consortium name="The Broad Institute Genomics Platform"/>
            <consortium name="The Broad Institute Genome Sequencing Center for Infectious Disease"/>
            <person name="Wu L."/>
            <person name="Ma J."/>
        </authorList>
    </citation>
    <scope>NUCLEOTIDE SEQUENCE [LARGE SCALE GENOMIC DNA]</scope>
    <source>
        <strain evidence="6 7">JCM 15478</strain>
    </source>
</reference>
<dbReference type="RefSeq" id="WP_344534949.1">
    <property type="nucleotide sequence ID" value="NZ_BAAAPE010000028.1"/>
</dbReference>
<feature type="compositionally biased region" description="Basic and acidic residues" evidence="2">
    <location>
        <begin position="401"/>
        <end position="423"/>
    </location>
</feature>
<feature type="domain" description="Teneurin-like YD-shell" evidence="5">
    <location>
        <begin position="1211"/>
        <end position="1415"/>
    </location>
</feature>
<dbReference type="Gene3D" id="2.180.10.10">
    <property type="entry name" value="RHS repeat-associated core"/>
    <property type="match status" value="3"/>
</dbReference>
<feature type="region of interest" description="Disordered" evidence="2">
    <location>
        <begin position="378"/>
        <end position="423"/>
    </location>
</feature>
<gene>
    <name evidence="6" type="ORF">GCM10009801_75440</name>
</gene>
<dbReference type="NCBIfam" id="TIGR01643">
    <property type="entry name" value="YD_repeat_2x"/>
    <property type="match status" value="13"/>
</dbReference>
<feature type="domain" description="Putative T7SS secretion signal" evidence="4">
    <location>
        <begin position="31"/>
        <end position="275"/>
    </location>
</feature>
<evidence type="ECO:0000256" key="1">
    <source>
        <dbReference type="ARBA" id="ARBA00022737"/>
    </source>
</evidence>
<keyword evidence="1" id="KW-0677">Repeat</keyword>
<dbReference type="NCBIfam" id="TIGR03696">
    <property type="entry name" value="Rhs_assc_core"/>
    <property type="match status" value="1"/>
</dbReference>
<dbReference type="Pfam" id="PF20148">
    <property type="entry name" value="DUF6531"/>
    <property type="match status" value="1"/>
</dbReference>
<evidence type="ECO:0000256" key="2">
    <source>
        <dbReference type="SAM" id="MobiDB-lite"/>
    </source>
</evidence>
<dbReference type="InterPro" id="IPR049082">
    <property type="entry name" value="T7SS_signal"/>
</dbReference>
<sequence length="1569" mass="171548">MGWKDKLGDGLGKLGDGAKDLYNDTAPDWVKDPVEGAVEAGGEQLRKGTDAAAGQMDEWGWHKAADVTRGFGEGVNNRTGGDVPERELGESESAKDLIHGSPSKLRSTARYLKDFEKAFNAVGRGMRGLDSRHLRGEAANAFREKADVQPRRWFKAADACEKAGKALDDFAGTVEWAQRQAGDAIRAYRKGQSASAAHGRAAKFYADALAAYKELPKKDRKKGMLPDKPSAEDPGEAGMAEARETLAEARRQRDEAARVATAAVEAAREAAPPRPSYLARARSGVKGWALNAEHGMAGAVKAGSGMVNYGKQTSLVNPYNLTHPDEYATRLNGMASGMLASAQDPIGMAKGEWRSFIKDPQEYLGTFSVDALMGGAGKAGGTASKAARGAERAEGGAARRAGREAAEKEPHNGSRPEESKQVGEDPVDFATGRMLMPQTDLTLPGVLPLLVRRQFESSYRAGRWFGPTWSSTLDQRLEIDAEGVVLHGEANLLLAFPHPAPGVPVLARTGPCWELARTADGDYTVTEPDSGRVLHFTGPAGDPACDGVALLAEISDRNGNEITFEYDGDGAPRALVHSGGYHVKVATADGRITSLSLAGAAKDGSDQPVVHYGYDAAGNLAEITKSSGLPLRFGYDAQGRITSWTDTNNSHYRYAYDEHDRCVWQSGEEGHMQATFTYDQRDAATGHRVTTVTNSLGARTRYLVNDRNQIATVIDPTGAITRTEHDAHHRVLARTDALGHTTRVERDAEGRPTAKTAPDGTRTRVTYNALGLPMEVTGPDGAVWLHTYDERGNRTATTDPVGHTTRYAYTPEGHLTAVTDPLGHTTQVRCDAAGLPVEITDPLGGRTTYRRDAFGNPTAIVNPLGDTTRLTWTVEGKLARRVGPDGAEERWEYDGEGNCTRHIDPVGGATTYEYTHFDLLTARTGPDGVRYTFAHDSRLRLTQVRNPQGLTWSYSYDDADRLVGETDFDGRTRRYDLDPTGRLSATTTALGERITYERDAAGRLIRKDAAGAITTYAYDPAGRLTQATCPDTDLILQRDRMGRVKTELIDGRATTFVYDALGRARRRETPTGAQTTYAYDAAGNRTSLTTQGRTLTSVYDAAGRERDRRMEGSPLLSQRWDPTGRLTHQNVADIQQRTYSYGPDGNLLEVRDSLNGTRRYELDSAGRVTTVRARDWAERYAYDEAGNQTEAVWPSGLAPAQAAGARTHTGTRIQSAGRIHYEHDGAGRLVLRRKRRLSKKPETWRYEWDAEDRLRRVVTPGGTEWTYRYDPLGRRISKESGRERVDFTWHGATLIEQTTMGPNPNPVTLTWDHQGFTPVAQTERVTRDSSQSEIDSRFFAIVTDLIGTPTELISERGDLAWHARTTLWGTTTWNADATAYTPLRFPGQYADPETGLHYNCFRYYDPETARYASPDPLGLAPAPNSASYVHNPHTWADPLGLGPYRDFAHGTTLAHAESIVRDGLNTDAARAATNGGSLSRPGHFSVHEVAGPQSPGFQAAYEWGLRVDNHAPSSVVIARIPEEVYEKLVNEGKVATREVGEDVPTEIIFHPDSFEEINRVVKWIGPITP</sequence>
<evidence type="ECO:0000259" key="3">
    <source>
        <dbReference type="Pfam" id="PF20148"/>
    </source>
</evidence>
<dbReference type="InterPro" id="IPR045351">
    <property type="entry name" value="DUF6531"/>
</dbReference>
<accession>A0ABN2WZP4</accession>
<evidence type="ECO:0000259" key="5">
    <source>
        <dbReference type="Pfam" id="PF25023"/>
    </source>
</evidence>
<evidence type="ECO:0000313" key="7">
    <source>
        <dbReference type="Proteomes" id="UP001500016"/>
    </source>
</evidence>
<feature type="domain" description="DUF6531" evidence="3">
    <location>
        <begin position="425"/>
        <end position="495"/>
    </location>
</feature>
<dbReference type="InterPro" id="IPR056823">
    <property type="entry name" value="TEN-like_YD-shell"/>
</dbReference>
<feature type="region of interest" description="Disordered" evidence="2">
    <location>
        <begin position="219"/>
        <end position="238"/>
    </location>
</feature>
<dbReference type="InterPro" id="IPR050708">
    <property type="entry name" value="T6SS_VgrG/RHS"/>
</dbReference>
<proteinExistence type="predicted"/>
<keyword evidence="7" id="KW-1185">Reference proteome</keyword>
<name>A0ABN2WZP4_9ACTN</name>
<dbReference type="PANTHER" id="PTHR32305:SF15">
    <property type="entry name" value="PROTEIN RHSA-RELATED"/>
    <property type="match status" value="1"/>
</dbReference>
<evidence type="ECO:0000313" key="6">
    <source>
        <dbReference type="EMBL" id="GAA2101842.1"/>
    </source>
</evidence>
<dbReference type="InterPro" id="IPR022385">
    <property type="entry name" value="Rhs_assc_core"/>
</dbReference>
<evidence type="ECO:0008006" key="8">
    <source>
        <dbReference type="Google" id="ProtNLM"/>
    </source>
</evidence>
<dbReference type="InterPro" id="IPR031325">
    <property type="entry name" value="RHS_repeat"/>
</dbReference>
<comment type="caution">
    <text evidence="6">The sequence shown here is derived from an EMBL/GenBank/DDBJ whole genome shotgun (WGS) entry which is preliminary data.</text>
</comment>
<dbReference type="EMBL" id="BAAAPE010000028">
    <property type="protein sequence ID" value="GAA2101842.1"/>
    <property type="molecule type" value="Genomic_DNA"/>
</dbReference>
<dbReference type="Proteomes" id="UP001500016">
    <property type="component" value="Unassembled WGS sequence"/>
</dbReference>
<protein>
    <recommendedName>
        <fullName evidence="8">Type IV secretion protein Rhs</fullName>
    </recommendedName>
</protein>
<feature type="compositionally biased region" description="Basic and acidic residues" evidence="2">
    <location>
        <begin position="219"/>
        <end position="231"/>
    </location>
</feature>
<feature type="region of interest" description="Disordered" evidence="2">
    <location>
        <begin position="1"/>
        <end position="29"/>
    </location>
</feature>
<dbReference type="PANTHER" id="PTHR32305">
    <property type="match status" value="1"/>
</dbReference>
<dbReference type="Pfam" id="PF05593">
    <property type="entry name" value="RHS_repeat"/>
    <property type="match status" value="7"/>
</dbReference>
<feature type="domain" description="Teneurin-like YD-shell" evidence="5">
    <location>
        <begin position="605"/>
        <end position="684"/>
    </location>
</feature>
<dbReference type="Pfam" id="PF25023">
    <property type="entry name" value="TEN_YD-shell"/>
    <property type="match status" value="2"/>
</dbReference>
<evidence type="ECO:0000259" key="4">
    <source>
        <dbReference type="Pfam" id="PF21725"/>
    </source>
</evidence>